<gene>
    <name evidence="7" type="primary">pyrF</name>
    <name evidence="9" type="ORF">SAMN03080614_100345</name>
</gene>
<evidence type="ECO:0000256" key="3">
    <source>
        <dbReference type="ARBA" id="ARBA00022793"/>
    </source>
</evidence>
<accession>A0A1H9YJH3</accession>
<comment type="catalytic activity">
    <reaction evidence="6 7">
        <text>orotidine 5'-phosphate + H(+) = UMP + CO2</text>
        <dbReference type="Rhea" id="RHEA:11596"/>
        <dbReference type="ChEBI" id="CHEBI:15378"/>
        <dbReference type="ChEBI" id="CHEBI:16526"/>
        <dbReference type="ChEBI" id="CHEBI:57538"/>
        <dbReference type="ChEBI" id="CHEBI:57865"/>
        <dbReference type="EC" id="4.1.1.23"/>
    </reaction>
</comment>
<keyword evidence="5 7" id="KW-0456">Lyase</keyword>
<dbReference type="CDD" id="cd04725">
    <property type="entry name" value="OMP_decarboxylase_like"/>
    <property type="match status" value="1"/>
</dbReference>
<evidence type="ECO:0000256" key="2">
    <source>
        <dbReference type="ARBA" id="ARBA00008847"/>
    </source>
</evidence>
<reference evidence="10" key="1">
    <citation type="submission" date="2016-10" db="EMBL/GenBank/DDBJ databases">
        <authorList>
            <person name="Varghese N."/>
            <person name="Submissions S."/>
        </authorList>
    </citation>
    <scope>NUCLEOTIDE SEQUENCE [LARGE SCALE GENOMIC DNA]</scope>
    <source>
        <strain evidence="10">DSM 13577</strain>
    </source>
</reference>
<dbReference type="InterPro" id="IPR001754">
    <property type="entry name" value="OMPdeCOase_dom"/>
</dbReference>
<evidence type="ECO:0000313" key="10">
    <source>
        <dbReference type="Proteomes" id="UP000243819"/>
    </source>
</evidence>
<comment type="pathway">
    <text evidence="1 7">Pyrimidine metabolism; UMP biosynthesis via de novo pathway; UMP from orotate: step 2/2.</text>
</comment>
<comment type="similarity">
    <text evidence="2 7">Belongs to the OMP decarboxylase family. Type 2 subfamily.</text>
</comment>
<dbReference type="PROSITE" id="PS00156">
    <property type="entry name" value="OMPDECASE"/>
    <property type="match status" value="1"/>
</dbReference>
<keyword evidence="4 7" id="KW-0665">Pyrimidine biosynthesis</keyword>
<keyword evidence="3 7" id="KW-0210">Decarboxylase</keyword>
<evidence type="ECO:0000256" key="6">
    <source>
        <dbReference type="ARBA" id="ARBA00049157"/>
    </source>
</evidence>
<evidence type="ECO:0000313" key="9">
    <source>
        <dbReference type="EMBL" id="SES68732.1"/>
    </source>
</evidence>
<dbReference type="RefSeq" id="WP_091348465.1">
    <property type="nucleotide sequence ID" value="NZ_FOIF01000003.1"/>
</dbReference>
<dbReference type="Gene3D" id="3.20.20.70">
    <property type="entry name" value="Aldolase class I"/>
    <property type="match status" value="1"/>
</dbReference>
<dbReference type="AlphaFoldDB" id="A0A1H9YJH3"/>
<evidence type="ECO:0000259" key="8">
    <source>
        <dbReference type="SMART" id="SM00934"/>
    </source>
</evidence>
<dbReference type="InterPro" id="IPR011995">
    <property type="entry name" value="OMPdecase_type-2"/>
</dbReference>
<dbReference type="Pfam" id="PF00215">
    <property type="entry name" value="OMPdecase"/>
    <property type="match status" value="1"/>
</dbReference>
<evidence type="ECO:0000256" key="5">
    <source>
        <dbReference type="ARBA" id="ARBA00023239"/>
    </source>
</evidence>
<keyword evidence="10" id="KW-1185">Reference proteome</keyword>
<dbReference type="NCBIfam" id="TIGR02127">
    <property type="entry name" value="pyrF_sub2"/>
    <property type="match status" value="1"/>
</dbReference>
<dbReference type="HAMAP" id="MF_01215">
    <property type="entry name" value="OMPdecase_type2"/>
    <property type="match status" value="1"/>
</dbReference>
<dbReference type="GO" id="GO:0044205">
    <property type="term" value="P:'de novo' UMP biosynthetic process"/>
    <property type="evidence" value="ECO:0007669"/>
    <property type="project" value="UniProtKB-UniRule"/>
</dbReference>
<dbReference type="InterPro" id="IPR018089">
    <property type="entry name" value="OMPdecase_AS"/>
</dbReference>
<dbReference type="InterPro" id="IPR011060">
    <property type="entry name" value="RibuloseP-bd_barrel"/>
</dbReference>
<dbReference type="PANTHER" id="PTHR43375:SF1">
    <property type="entry name" value="OROTIDINE 5'-PHOSPHATE DECARBOXYLASE"/>
    <property type="match status" value="1"/>
</dbReference>
<dbReference type="EMBL" id="FOIF01000003">
    <property type="protein sequence ID" value="SES68732.1"/>
    <property type="molecule type" value="Genomic_DNA"/>
</dbReference>
<protein>
    <recommendedName>
        <fullName evidence="7">Orotidine 5'-phosphate decarboxylase</fullName>
        <ecNumber evidence="7">4.1.1.23</ecNumber>
    </recommendedName>
    <alternativeName>
        <fullName evidence="7">OMP decarboxylase</fullName>
        <shortName evidence="7">OMPDCase</shortName>
        <shortName evidence="7">OMPdecase</shortName>
    </alternativeName>
</protein>
<organism evidence="9 10">
    <name type="scientific">Anaerobranca gottschalkii DSM 13577</name>
    <dbReference type="NCBI Taxonomy" id="1120990"/>
    <lineage>
        <taxon>Bacteria</taxon>
        <taxon>Bacillati</taxon>
        <taxon>Bacillota</taxon>
        <taxon>Clostridia</taxon>
        <taxon>Eubacteriales</taxon>
        <taxon>Proteinivoracaceae</taxon>
        <taxon>Anaerobranca</taxon>
    </lineage>
</organism>
<sequence>MFVQKLLQEIKSKGNSCVVGLDPTLEMMPDKLKRKYLLKGSMEEIAQMFWEFNKTIIDYTSELTPCIKVQIAFYERYGLPGLEVFYKTLDYGKKKGLMTIADVKRGDIGSTAKAYAQGFLTNSSIDSITVNPYFGSDGLLPFVEETKGGEKGLFILVKTSNPSSKELQDLKTEDGQFIYEKVADLVSSFAGDYTEFSHIGSVVGGTHREHLKRLREKLKGFILVPGYGAQGGKGEDIKYAFNSQGYGALVCSSRGITEHYKKIGEENYGLAAKISLEMMIEDINREIEKGVK</sequence>
<feature type="active site" description="Proton donor" evidence="7">
    <location>
        <position position="104"/>
    </location>
</feature>
<dbReference type="GO" id="GO:0006207">
    <property type="term" value="P:'de novo' pyrimidine nucleobase biosynthetic process"/>
    <property type="evidence" value="ECO:0007669"/>
    <property type="project" value="InterPro"/>
</dbReference>
<feature type="domain" description="Orotidine 5'-phosphate decarboxylase" evidence="8">
    <location>
        <begin position="16"/>
        <end position="268"/>
    </location>
</feature>
<dbReference type="Proteomes" id="UP000243819">
    <property type="component" value="Unassembled WGS sequence"/>
</dbReference>
<dbReference type="SUPFAM" id="SSF51366">
    <property type="entry name" value="Ribulose-phoshate binding barrel"/>
    <property type="match status" value="1"/>
</dbReference>
<dbReference type="InterPro" id="IPR013785">
    <property type="entry name" value="Aldolase_TIM"/>
</dbReference>
<evidence type="ECO:0000256" key="1">
    <source>
        <dbReference type="ARBA" id="ARBA00004861"/>
    </source>
</evidence>
<dbReference type="SMART" id="SM00934">
    <property type="entry name" value="OMPdecase"/>
    <property type="match status" value="1"/>
</dbReference>
<dbReference type="PANTHER" id="PTHR43375">
    <property type="entry name" value="OROTIDINE 5'-PHOSPHATE DECARBOXYLASE"/>
    <property type="match status" value="1"/>
</dbReference>
<evidence type="ECO:0000256" key="7">
    <source>
        <dbReference type="HAMAP-Rule" id="MF_01215"/>
    </source>
</evidence>
<evidence type="ECO:0000256" key="4">
    <source>
        <dbReference type="ARBA" id="ARBA00022975"/>
    </source>
</evidence>
<dbReference type="UniPathway" id="UPA00070">
    <property type="reaction ID" value="UER00120"/>
</dbReference>
<dbReference type="STRING" id="1120990.SAMN03080614_100345"/>
<name>A0A1H9YJH3_9FIRM</name>
<dbReference type="OrthoDB" id="9808470at2"/>
<dbReference type="GO" id="GO:0004590">
    <property type="term" value="F:orotidine-5'-phosphate decarboxylase activity"/>
    <property type="evidence" value="ECO:0007669"/>
    <property type="project" value="UniProtKB-UniRule"/>
</dbReference>
<proteinExistence type="inferred from homology"/>
<dbReference type="EC" id="4.1.1.23" evidence="7"/>